<dbReference type="OrthoDB" id="9767435at2"/>
<dbReference type="GO" id="GO:0004673">
    <property type="term" value="F:protein histidine kinase activity"/>
    <property type="evidence" value="ECO:0007669"/>
    <property type="project" value="UniProtKB-EC"/>
</dbReference>
<keyword evidence="8" id="KW-0472">Membrane</keyword>
<dbReference type="Pfam" id="PF00672">
    <property type="entry name" value="HAMP"/>
    <property type="match status" value="1"/>
</dbReference>
<keyword evidence="7" id="KW-0067">ATP-binding</keyword>
<dbReference type="InterPro" id="IPR003660">
    <property type="entry name" value="HAMP_dom"/>
</dbReference>
<comment type="caution">
    <text evidence="10">The sequence shown here is derived from an EMBL/GenBank/DDBJ whole genome shotgun (WGS) entry which is preliminary data.</text>
</comment>
<dbReference type="Pfam" id="PF07568">
    <property type="entry name" value="HisKA_2"/>
    <property type="match status" value="1"/>
</dbReference>
<evidence type="ECO:0000256" key="7">
    <source>
        <dbReference type="ARBA" id="ARBA00022840"/>
    </source>
</evidence>
<reference evidence="10 11" key="1">
    <citation type="submission" date="2019-07" db="EMBL/GenBank/DDBJ databases">
        <title>Novel species isolated from glacier.</title>
        <authorList>
            <person name="Liu Q."/>
            <person name="Xin Y.-H."/>
        </authorList>
    </citation>
    <scope>NUCLEOTIDE SEQUENCE [LARGE SCALE GENOMIC DNA]</scope>
    <source>
        <strain evidence="10 11">LB1R16</strain>
    </source>
</reference>
<feature type="domain" description="HAMP" evidence="9">
    <location>
        <begin position="117"/>
        <end position="171"/>
    </location>
</feature>
<evidence type="ECO:0000256" key="6">
    <source>
        <dbReference type="ARBA" id="ARBA00022777"/>
    </source>
</evidence>
<dbReference type="InterPro" id="IPR011495">
    <property type="entry name" value="Sig_transdc_His_kin_sub2_dim/P"/>
</dbReference>
<evidence type="ECO:0000256" key="4">
    <source>
        <dbReference type="ARBA" id="ARBA00022679"/>
    </source>
</evidence>
<protein>
    <recommendedName>
        <fullName evidence="2">histidine kinase</fullName>
        <ecNumber evidence="2">2.7.13.3</ecNumber>
    </recommendedName>
</protein>
<dbReference type="Gene3D" id="6.10.340.10">
    <property type="match status" value="1"/>
</dbReference>
<keyword evidence="3" id="KW-0597">Phosphoprotein</keyword>
<dbReference type="GO" id="GO:0007165">
    <property type="term" value="P:signal transduction"/>
    <property type="evidence" value="ECO:0007669"/>
    <property type="project" value="InterPro"/>
</dbReference>
<keyword evidence="11" id="KW-1185">Reference proteome</keyword>
<evidence type="ECO:0000256" key="8">
    <source>
        <dbReference type="SAM" id="Phobius"/>
    </source>
</evidence>
<evidence type="ECO:0000256" key="2">
    <source>
        <dbReference type="ARBA" id="ARBA00012438"/>
    </source>
</evidence>
<feature type="transmembrane region" description="Helical" evidence="8">
    <location>
        <begin position="47"/>
        <end position="71"/>
    </location>
</feature>
<keyword evidence="5" id="KW-0547">Nucleotide-binding</keyword>
<evidence type="ECO:0000259" key="9">
    <source>
        <dbReference type="PROSITE" id="PS50885"/>
    </source>
</evidence>
<dbReference type="EC" id="2.7.13.3" evidence="2"/>
<dbReference type="EMBL" id="VJWA01000002">
    <property type="protein sequence ID" value="TRW14734.1"/>
    <property type="molecule type" value="Genomic_DNA"/>
</dbReference>
<evidence type="ECO:0000256" key="1">
    <source>
        <dbReference type="ARBA" id="ARBA00000085"/>
    </source>
</evidence>
<evidence type="ECO:0000313" key="10">
    <source>
        <dbReference type="EMBL" id="TRW14734.1"/>
    </source>
</evidence>
<keyword evidence="8" id="KW-1133">Transmembrane helix</keyword>
<dbReference type="PROSITE" id="PS50885">
    <property type="entry name" value="HAMP"/>
    <property type="match status" value="1"/>
</dbReference>
<evidence type="ECO:0000256" key="3">
    <source>
        <dbReference type="ARBA" id="ARBA00022553"/>
    </source>
</evidence>
<evidence type="ECO:0000256" key="5">
    <source>
        <dbReference type="ARBA" id="ARBA00022741"/>
    </source>
</evidence>
<dbReference type="Proteomes" id="UP000317894">
    <property type="component" value="Unassembled WGS sequence"/>
</dbReference>
<dbReference type="GO" id="GO:0016020">
    <property type="term" value="C:membrane"/>
    <property type="evidence" value="ECO:0007669"/>
    <property type="project" value="InterPro"/>
</dbReference>
<keyword evidence="8" id="KW-0812">Transmembrane</keyword>
<keyword evidence="6" id="KW-0418">Kinase</keyword>
<dbReference type="GO" id="GO:0005524">
    <property type="term" value="F:ATP binding"/>
    <property type="evidence" value="ECO:0007669"/>
    <property type="project" value="UniProtKB-KW"/>
</dbReference>
<dbReference type="PANTHER" id="PTHR41523">
    <property type="entry name" value="TWO-COMPONENT SYSTEM SENSOR PROTEIN"/>
    <property type="match status" value="1"/>
</dbReference>
<feature type="transmembrane region" description="Helical" evidence="8">
    <location>
        <begin position="91"/>
        <end position="120"/>
    </location>
</feature>
<name>A0A552U935_9SPHN</name>
<accession>A0A552U935</accession>
<dbReference type="SMART" id="SM00304">
    <property type="entry name" value="HAMP"/>
    <property type="match status" value="1"/>
</dbReference>
<keyword evidence="4" id="KW-0808">Transferase</keyword>
<comment type="catalytic activity">
    <reaction evidence="1">
        <text>ATP + protein L-histidine = ADP + protein N-phospho-L-histidine.</text>
        <dbReference type="EC" id="2.7.13.3"/>
    </reaction>
</comment>
<organism evidence="10 11">
    <name type="scientific">Glacieibacterium frigidum</name>
    <dbReference type="NCBI Taxonomy" id="2593303"/>
    <lineage>
        <taxon>Bacteria</taxon>
        <taxon>Pseudomonadati</taxon>
        <taxon>Pseudomonadota</taxon>
        <taxon>Alphaproteobacteria</taxon>
        <taxon>Sphingomonadales</taxon>
        <taxon>Sphingosinicellaceae</taxon>
        <taxon>Glacieibacterium</taxon>
    </lineage>
</organism>
<dbReference type="PANTHER" id="PTHR41523:SF8">
    <property type="entry name" value="ETHYLENE RESPONSE SENSOR PROTEIN"/>
    <property type="match status" value="1"/>
</dbReference>
<proteinExistence type="predicted"/>
<dbReference type="CDD" id="cd06225">
    <property type="entry name" value="HAMP"/>
    <property type="match status" value="1"/>
</dbReference>
<dbReference type="AlphaFoldDB" id="A0A552U935"/>
<gene>
    <name evidence="10" type="ORF">FMM06_13690</name>
</gene>
<dbReference type="SUPFAM" id="SSF158472">
    <property type="entry name" value="HAMP domain-like"/>
    <property type="match status" value="1"/>
</dbReference>
<sequence>MHSTTPLPNPCLRRSRNCCGGCVRKILVDDEAGERRLARLRVRNWPLAAKVIAALTLTLLPLGIVAVLVAVRNYRAAGAALGRSDDIGMTLVQLLGITLPLLMWIAALAIGWVIASRLIVRPLTRMRRAVDRYTAGDASVRLGSQRFFSLEVEALADAFDGMAERIADYAVETEAAITEQQRLTREVHHRVKNNLQIVSSLLSLQAREAKSDDVAHAYAIIQARVAALAVVHRWMYESAVPGGAEGVDLRAMATDICAGLEQSVASTEHLPLRIHCEIASLYVGQDTAVPIAFVITELVSCAARLTTPAPLAVTIDIGMEGTGGVLGVAAPAFVGIDILALNSGDPASRIVHGMARQLRSPLRHDAAAGRYSISFPLVTQAA</sequence>
<evidence type="ECO:0000313" key="11">
    <source>
        <dbReference type="Proteomes" id="UP000317894"/>
    </source>
</evidence>